<dbReference type="InterPro" id="IPR001278">
    <property type="entry name" value="Arg-tRNA-ligase"/>
</dbReference>
<dbReference type="PRINTS" id="PR01038">
    <property type="entry name" value="TRNASYNTHARG"/>
</dbReference>
<dbReference type="Pfam" id="PF03485">
    <property type="entry name" value="Arg_tRNA_synt_N"/>
    <property type="match status" value="1"/>
</dbReference>
<dbReference type="FunFam" id="3.40.50.620:FF:000062">
    <property type="entry name" value="Arginine--tRNA ligase"/>
    <property type="match status" value="1"/>
</dbReference>
<dbReference type="PROSITE" id="PS00178">
    <property type="entry name" value="AA_TRNA_LIGASE_I"/>
    <property type="match status" value="1"/>
</dbReference>
<keyword evidence="8 11" id="KW-0648">Protein biosynthesis</keyword>
<protein>
    <recommendedName>
        <fullName evidence="11">Arginine--tRNA ligase</fullName>
        <ecNumber evidence="11">6.1.1.19</ecNumber>
    </recommendedName>
    <alternativeName>
        <fullName evidence="11">Arginyl-tRNA synthetase</fullName>
        <shortName evidence="11">ArgRS</shortName>
    </alternativeName>
</protein>
<dbReference type="PANTHER" id="PTHR11956">
    <property type="entry name" value="ARGINYL-TRNA SYNTHETASE"/>
    <property type="match status" value="1"/>
</dbReference>
<dbReference type="SMART" id="SM01016">
    <property type="entry name" value="Arg_tRNA_synt_N"/>
    <property type="match status" value="1"/>
</dbReference>
<feature type="domain" description="Arginyl tRNA synthetase N-terminal" evidence="14">
    <location>
        <begin position="3"/>
        <end position="91"/>
    </location>
</feature>
<dbReference type="NCBIfam" id="TIGR00456">
    <property type="entry name" value="argS"/>
    <property type="match status" value="1"/>
</dbReference>
<keyword evidence="4 11" id="KW-0963">Cytoplasm</keyword>
<dbReference type="RefSeq" id="WP_189401332.1">
    <property type="nucleotide sequence ID" value="NZ_BMXA01000004.1"/>
</dbReference>
<dbReference type="EMBL" id="BMXA01000004">
    <property type="protein sequence ID" value="GHA13090.1"/>
    <property type="molecule type" value="Genomic_DNA"/>
</dbReference>
<organism evidence="15 16">
    <name type="scientific">Arenicella chitinivorans</name>
    <dbReference type="NCBI Taxonomy" id="1329800"/>
    <lineage>
        <taxon>Bacteria</taxon>
        <taxon>Pseudomonadati</taxon>
        <taxon>Pseudomonadota</taxon>
        <taxon>Gammaproteobacteria</taxon>
        <taxon>Arenicellales</taxon>
        <taxon>Arenicellaceae</taxon>
        <taxon>Arenicella</taxon>
    </lineage>
</organism>
<evidence type="ECO:0000256" key="5">
    <source>
        <dbReference type="ARBA" id="ARBA00022598"/>
    </source>
</evidence>
<evidence type="ECO:0000256" key="11">
    <source>
        <dbReference type="HAMAP-Rule" id="MF_00123"/>
    </source>
</evidence>
<dbReference type="Gene3D" id="3.40.50.620">
    <property type="entry name" value="HUPs"/>
    <property type="match status" value="1"/>
</dbReference>
<evidence type="ECO:0000256" key="1">
    <source>
        <dbReference type="ARBA" id="ARBA00004496"/>
    </source>
</evidence>
<evidence type="ECO:0000256" key="9">
    <source>
        <dbReference type="ARBA" id="ARBA00023146"/>
    </source>
</evidence>
<reference evidence="15" key="2">
    <citation type="submission" date="2020-09" db="EMBL/GenBank/DDBJ databases">
        <authorList>
            <person name="Sun Q."/>
            <person name="Kim S."/>
        </authorList>
    </citation>
    <scope>NUCLEOTIDE SEQUENCE</scope>
    <source>
        <strain evidence="15">KCTC 12711</strain>
    </source>
</reference>
<dbReference type="InterPro" id="IPR036695">
    <property type="entry name" value="Arg-tRNA-synth_N_sf"/>
</dbReference>
<name>A0A918RVY2_9GAMM</name>
<accession>A0A918RVY2</accession>
<dbReference type="SUPFAM" id="SSF55190">
    <property type="entry name" value="Arginyl-tRNA synthetase (ArgRS), N-terminal 'additional' domain"/>
    <property type="match status" value="1"/>
</dbReference>
<keyword evidence="7 11" id="KW-0067">ATP-binding</keyword>
<dbReference type="GO" id="GO:0005737">
    <property type="term" value="C:cytoplasm"/>
    <property type="evidence" value="ECO:0007669"/>
    <property type="project" value="UniProtKB-SubCell"/>
</dbReference>
<dbReference type="Gene3D" id="3.30.1360.70">
    <property type="entry name" value="Arginyl tRNA synthetase N-terminal domain"/>
    <property type="match status" value="1"/>
</dbReference>
<evidence type="ECO:0000313" key="15">
    <source>
        <dbReference type="EMBL" id="GHA13090.1"/>
    </source>
</evidence>
<comment type="caution">
    <text evidence="15">The sequence shown here is derived from an EMBL/GenBank/DDBJ whole genome shotgun (WGS) entry which is preliminary data.</text>
</comment>
<dbReference type="HAMAP" id="MF_00123">
    <property type="entry name" value="Arg_tRNA_synth"/>
    <property type="match status" value="1"/>
</dbReference>
<dbReference type="GO" id="GO:0004814">
    <property type="term" value="F:arginine-tRNA ligase activity"/>
    <property type="evidence" value="ECO:0007669"/>
    <property type="project" value="UniProtKB-UniRule"/>
</dbReference>
<dbReference type="SMART" id="SM00836">
    <property type="entry name" value="DALR_1"/>
    <property type="match status" value="1"/>
</dbReference>
<dbReference type="InterPro" id="IPR008909">
    <property type="entry name" value="DALR_anticod-bd"/>
</dbReference>
<evidence type="ECO:0000256" key="10">
    <source>
        <dbReference type="ARBA" id="ARBA00049339"/>
    </source>
</evidence>
<dbReference type="SUPFAM" id="SSF47323">
    <property type="entry name" value="Anticodon-binding domain of a subclass of class I aminoacyl-tRNA synthetases"/>
    <property type="match status" value="1"/>
</dbReference>
<comment type="subcellular location">
    <subcellularLocation>
        <location evidence="1 11">Cytoplasm</location>
    </subcellularLocation>
</comment>
<feature type="short sequence motif" description="'HIGH' region" evidence="11">
    <location>
        <begin position="128"/>
        <end position="138"/>
    </location>
</feature>
<evidence type="ECO:0000256" key="6">
    <source>
        <dbReference type="ARBA" id="ARBA00022741"/>
    </source>
</evidence>
<gene>
    <name evidence="11 15" type="primary">argS</name>
    <name evidence="15" type="ORF">GCM10008090_23500</name>
</gene>
<feature type="domain" description="DALR anticodon binding" evidence="13">
    <location>
        <begin position="460"/>
        <end position="580"/>
    </location>
</feature>
<dbReference type="InterPro" id="IPR009080">
    <property type="entry name" value="tRNAsynth_Ia_anticodon-bd"/>
</dbReference>
<dbReference type="InterPro" id="IPR035684">
    <property type="entry name" value="ArgRS_core"/>
</dbReference>
<proteinExistence type="inferred from homology"/>
<keyword evidence="16" id="KW-1185">Reference proteome</keyword>
<dbReference type="GO" id="GO:0006420">
    <property type="term" value="P:arginyl-tRNA aminoacylation"/>
    <property type="evidence" value="ECO:0007669"/>
    <property type="project" value="UniProtKB-UniRule"/>
</dbReference>
<dbReference type="GO" id="GO:0005524">
    <property type="term" value="F:ATP binding"/>
    <property type="evidence" value="ECO:0007669"/>
    <property type="project" value="UniProtKB-UniRule"/>
</dbReference>
<dbReference type="InterPro" id="IPR014729">
    <property type="entry name" value="Rossmann-like_a/b/a_fold"/>
</dbReference>
<evidence type="ECO:0000256" key="12">
    <source>
        <dbReference type="RuleBase" id="RU363038"/>
    </source>
</evidence>
<evidence type="ECO:0000256" key="2">
    <source>
        <dbReference type="ARBA" id="ARBA00005594"/>
    </source>
</evidence>
<dbReference type="InterPro" id="IPR001412">
    <property type="entry name" value="aa-tRNA-synth_I_CS"/>
</dbReference>
<evidence type="ECO:0000259" key="14">
    <source>
        <dbReference type="SMART" id="SM01016"/>
    </source>
</evidence>
<dbReference type="CDD" id="cd00671">
    <property type="entry name" value="ArgRS_core"/>
    <property type="match status" value="1"/>
</dbReference>
<dbReference type="InterPro" id="IPR005148">
    <property type="entry name" value="Arg-tRNA-synth_N"/>
</dbReference>
<evidence type="ECO:0000256" key="3">
    <source>
        <dbReference type="ARBA" id="ARBA00011245"/>
    </source>
</evidence>
<dbReference type="FunFam" id="1.10.730.10:FF:000008">
    <property type="entry name" value="Arginine--tRNA ligase"/>
    <property type="match status" value="1"/>
</dbReference>
<dbReference type="PANTHER" id="PTHR11956:SF5">
    <property type="entry name" value="ARGININE--TRNA LIGASE, CYTOPLASMIC"/>
    <property type="match status" value="1"/>
</dbReference>
<evidence type="ECO:0000259" key="13">
    <source>
        <dbReference type="SMART" id="SM00836"/>
    </source>
</evidence>
<evidence type="ECO:0000313" key="16">
    <source>
        <dbReference type="Proteomes" id="UP000614811"/>
    </source>
</evidence>
<comment type="catalytic activity">
    <reaction evidence="10 11">
        <text>tRNA(Arg) + L-arginine + ATP = L-arginyl-tRNA(Arg) + AMP + diphosphate</text>
        <dbReference type="Rhea" id="RHEA:20301"/>
        <dbReference type="Rhea" id="RHEA-COMP:9658"/>
        <dbReference type="Rhea" id="RHEA-COMP:9673"/>
        <dbReference type="ChEBI" id="CHEBI:30616"/>
        <dbReference type="ChEBI" id="CHEBI:32682"/>
        <dbReference type="ChEBI" id="CHEBI:33019"/>
        <dbReference type="ChEBI" id="CHEBI:78442"/>
        <dbReference type="ChEBI" id="CHEBI:78513"/>
        <dbReference type="ChEBI" id="CHEBI:456215"/>
        <dbReference type="EC" id="6.1.1.19"/>
    </reaction>
</comment>
<reference evidence="15" key="1">
    <citation type="journal article" date="2014" name="Int. J. Syst. Evol. Microbiol.">
        <title>Complete genome sequence of Corynebacterium casei LMG S-19264T (=DSM 44701T), isolated from a smear-ripened cheese.</title>
        <authorList>
            <consortium name="US DOE Joint Genome Institute (JGI-PGF)"/>
            <person name="Walter F."/>
            <person name="Albersmeier A."/>
            <person name="Kalinowski J."/>
            <person name="Ruckert C."/>
        </authorList>
    </citation>
    <scope>NUCLEOTIDE SEQUENCE</scope>
    <source>
        <strain evidence="15">KCTC 12711</strain>
    </source>
</reference>
<evidence type="ECO:0000256" key="8">
    <source>
        <dbReference type="ARBA" id="ARBA00022917"/>
    </source>
</evidence>
<comment type="similarity">
    <text evidence="2 11 12">Belongs to the class-I aminoacyl-tRNA synthetase family.</text>
</comment>
<sequence length="580" mass="64148">MKDQLHTLFSHAIDQLKADQVIPADHQVNLMFERTRQREHGDFATNVAMTLAKPARRNPRELAELVVAALPADDLITKVDIAGPGFINVFLDTSARYAVLNDVLAAGDQYGLARPGSGQKVMVEFVSANPTGPLHVGHGRGAAYGDALARVLSAAGHTVAREYYVNDAGRQMDILAVSVWIRYLQANGIDATLPENAYQGDYVTDMGNQLAAEHGDAYVVSAEDIIATRAELELEAALDAVIALAKNRLGETGFGVFFELALESILNDIRQDLGEFGVHYDTWFSERSLYTSGKVDAVIKKLQASGDIYEKGGALWFKTTAYGDEKDRVVVRENGQPTYFASDIAYHADKLERGFDLAINVWGSDHHGYIPRVVAALQALGLEPEKLKVLLVQFAVLWRNGEKVPMSTRKGEFVTLRDLRDEIGSDAARFFYAQRKSEQHMDFDLDLAKSHSNENPMYYVQYAHARICRIFDTAAERDIQFQAANNDQLARLDGEHEIALLTLLARFPEMIQSAAASYEPHQISYYLRDVATAFHAYYNASKILDAEPEARQAMLTLCAATRQVLRNGLSVLGVGAPDSM</sequence>
<dbReference type="EC" id="6.1.1.19" evidence="11"/>
<dbReference type="Pfam" id="PF05746">
    <property type="entry name" value="DALR_1"/>
    <property type="match status" value="1"/>
</dbReference>
<dbReference type="Gene3D" id="1.10.730.10">
    <property type="entry name" value="Isoleucyl-tRNA Synthetase, Domain 1"/>
    <property type="match status" value="1"/>
</dbReference>
<evidence type="ECO:0000256" key="4">
    <source>
        <dbReference type="ARBA" id="ARBA00022490"/>
    </source>
</evidence>
<keyword evidence="5 11" id="KW-0436">Ligase</keyword>
<evidence type="ECO:0000256" key="7">
    <source>
        <dbReference type="ARBA" id="ARBA00022840"/>
    </source>
</evidence>
<dbReference type="Proteomes" id="UP000614811">
    <property type="component" value="Unassembled WGS sequence"/>
</dbReference>
<dbReference type="FunFam" id="3.30.1360.70:FF:000003">
    <property type="entry name" value="Arginine--tRNA ligase"/>
    <property type="match status" value="1"/>
</dbReference>
<comment type="subunit">
    <text evidence="3 11">Monomer.</text>
</comment>
<keyword evidence="6 11" id="KW-0547">Nucleotide-binding</keyword>
<keyword evidence="9 11" id="KW-0030">Aminoacyl-tRNA synthetase</keyword>
<dbReference type="AlphaFoldDB" id="A0A918RVY2"/>
<dbReference type="SUPFAM" id="SSF52374">
    <property type="entry name" value="Nucleotidylyl transferase"/>
    <property type="match status" value="1"/>
</dbReference>
<dbReference type="Pfam" id="PF00750">
    <property type="entry name" value="tRNA-synt_1d"/>
    <property type="match status" value="1"/>
</dbReference>